<comment type="caution">
    <text evidence="1">The sequence shown here is derived from an EMBL/GenBank/DDBJ whole genome shotgun (WGS) entry which is preliminary data.</text>
</comment>
<dbReference type="RefSeq" id="WP_125426316.1">
    <property type="nucleotide sequence ID" value="NZ_RWIS01000001.1"/>
</dbReference>
<reference evidence="1 2" key="1">
    <citation type="submission" date="2018-12" db="EMBL/GenBank/DDBJ databases">
        <authorList>
            <person name="Feng G."/>
            <person name="Zhu H."/>
        </authorList>
    </citation>
    <scope>NUCLEOTIDE SEQUENCE [LARGE SCALE GENOMIC DNA]</scope>
    <source>
        <strain evidence="1 2">9PBR-2</strain>
    </source>
</reference>
<dbReference type="Gene3D" id="2.60.40.1120">
    <property type="entry name" value="Carboxypeptidase-like, regulatory domain"/>
    <property type="match status" value="1"/>
</dbReference>
<keyword evidence="1" id="KW-0645">Protease</keyword>
<proteinExistence type="predicted"/>
<dbReference type="SUPFAM" id="SSF49464">
    <property type="entry name" value="Carboxypeptidase regulatory domain-like"/>
    <property type="match status" value="1"/>
</dbReference>
<dbReference type="AlphaFoldDB" id="A0A3R9MD53"/>
<keyword evidence="2" id="KW-1185">Reference proteome</keyword>
<protein>
    <submittedName>
        <fullName evidence="1">Carboxypeptidase-like regulatory domain-containing protein</fullName>
    </submittedName>
</protein>
<keyword evidence="1" id="KW-0121">Carboxypeptidase</keyword>
<evidence type="ECO:0000313" key="2">
    <source>
        <dbReference type="Proteomes" id="UP000280066"/>
    </source>
</evidence>
<sequence length="236" mass="24963">MPTRLTVSIPEPCHENWQAMTPAAQGRHCAACSQVVVDFTRMTDAEVVAYLSRPTGPGCGRFRAEQLSRPLRATAEAPASRRWLAAALAVLGVGATVPAVAQTKPAAPVEHQILMGVPLVPEAVVKPIPSIRGQVTDAATGEALPGVTVLLHGLQISVSTRSDGTFELLLPTSFTLGQIVEFHSIGFVAEEHSVGSVLAQNGSATIQLSPDVKGGLNYSPIYSPNGLWQRLISLFR</sequence>
<dbReference type="InterPro" id="IPR008969">
    <property type="entry name" value="CarboxyPept-like_regulatory"/>
</dbReference>
<dbReference type="OrthoDB" id="7432683at2"/>
<gene>
    <name evidence="1" type="ORF">EI290_02300</name>
</gene>
<organism evidence="1 2">
    <name type="scientific">Hymenobacter metallilatus</name>
    <dbReference type="NCBI Taxonomy" id="2493666"/>
    <lineage>
        <taxon>Bacteria</taxon>
        <taxon>Pseudomonadati</taxon>
        <taxon>Bacteroidota</taxon>
        <taxon>Cytophagia</taxon>
        <taxon>Cytophagales</taxon>
        <taxon>Hymenobacteraceae</taxon>
        <taxon>Hymenobacter</taxon>
    </lineage>
</organism>
<dbReference type="Proteomes" id="UP000280066">
    <property type="component" value="Unassembled WGS sequence"/>
</dbReference>
<dbReference type="EMBL" id="RWIS01000001">
    <property type="protein sequence ID" value="RSK37502.1"/>
    <property type="molecule type" value="Genomic_DNA"/>
</dbReference>
<dbReference type="Pfam" id="PF13715">
    <property type="entry name" value="CarbopepD_reg_2"/>
    <property type="match status" value="1"/>
</dbReference>
<dbReference type="GO" id="GO:0004180">
    <property type="term" value="F:carboxypeptidase activity"/>
    <property type="evidence" value="ECO:0007669"/>
    <property type="project" value="UniProtKB-KW"/>
</dbReference>
<evidence type="ECO:0000313" key="1">
    <source>
        <dbReference type="EMBL" id="RSK37502.1"/>
    </source>
</evidence>
<keyword evidence="1" id="KW-0378">Hydrolase</keyword>
<name>A0A3R9MD53_9BACT</name>
<accession>A0A3R9MD53</accession>